<keyword evidence="1" id="KW-0472">Membrane</keyword>
<comment type="caution">
    <text evidence="2">The sequence shown here is derived from an EMBL/GenBank/DDBJ whole genome shotgun (WGS) entry which is preliminary data.</text>
</comment>
<proteinExistence type="predicted"/>
<reference evidence="2" key="2">
    <citation type="submission" date="2023-06" db="EMBL/GenBank/DDBJ databases">
        <authorList>
            <consortium name="Lawrence Berkeley National Laboratory"/>
            <person name="Haridas S."/>
            <person name="Hensen N."/>
            <person name="Bonometti L."/>
            <person name="Westerberg I."/>
            <person name="Brannstrom I.O."/>
            <person name="Guillou S."/>
            <person name="Cros-Aarteil S."/>
            <person name="Calhoun S."/>
            <person name="Kuo A."/>
            <person name="Mondo S."/>
            <person name="Pangilinan J."/>
            <person name="Riley R."/>
            <person name="Labutti K."/>
            <person name="Andreopoulos B."/>
            <person name="Lipzen A."/>
            <person name="Chen C."/>
            <person name="Yanf M."/>
            <person name="Daum C."/>
            <person name="Ng V."/>
            <person name="Clum A."/>
            <person name="Steindorff A."/>
            <person name="Ohm R."/>
            <person name="Martin F."/>
            <person name="Silar P."/>
            <person name="Natvig D."/>
            <person name="Lalanne C."/>
            <person name="Gautier V."/>
            <person name="Ament-Velasquez S.L."/>
            <person name="Kruys A."/>
            <person name="Hutchinson M.I."/>
            <person name="Powell A.J."/>
            <person name="Barry K."/>
            <person name="Miller A.N."/>
            <person name="Grigoriev I.V."/>
            <person name="Debuchy R."/>
            <person name="Gladieux P."/>
            <person name="Thoren M.H."/>
            <person name="Johannesson H."/>
        </authorList>
    </citation>
    <scope>NUCLEOTIDE SEQUENCE</scope>
    <source>
        <strain evidence="2">CBS 958.72</strain>
    </source>
</reference>
<dbReference type="PANTHER" id="PTHR36124">
    <property type="match status" value="1"/>
</dbReference>
<accession>A0AAE0N6E7</accession>
<organism evidence="2 3">
    <name type="scientific">Lasiosphaeria ovina</name>
    <dbReference type="NCBI Taxonomy" id="92902"/>
    <lineage>
        <taxon>Eukaryota</taxon>
        <taxon>Fungi</taxon>
        <taxon>Dikarya</taxon>
        <taxon>Ascomycota</taxon>
        <taxon>Pezizomycotina</taxon>
        <taxon>Sordariomycetes</taxon>
        <taxon>Sordariomycetidae</taxon>
        <taxon>Sordariales</taxon>
        <taxon>Lasiosphaeriaceae</taxon>
        <taxon>Lasiosphaeria</taxon>
    </lineage>
</organism>
<dbReference type="PANTHER" id="PTHR36124:SF1">
    <property type="entry name" value="ER-BOUND OXYGENASE MPAB_MPAB'_RUBBER OXYGENASE CATALYTIC DOMAIN-CONTAINING PROTEIN"/>
    <property type="match status" value="1"/>
</dbReference>
<sequence>MQLRLNLPALASIQGSGWIYGVAGFVSYLVVIRLLRYRFRNKLLRKHAYPTRRAMAAMTVEEAHAIHGDLSFSEFPLVFYNATSFALFKTYAIPTISKLLMATGQLSRPENVSARAADTGVLVAEFTYNAPGSDRSVDAMARVNFLHSRYRKAGAILDDDMLYTLALFALESGRWTDRYEWRKLTPVERCAAGVVYRSLGYALETPFDALKPYMLQPGTTDYTAAEVEADTNVGSTIDGLTWLEALDKWSVMYEREKMVPSATSRDVAQCTIGTFLIPVPRFLRPFATNMISALVDPLTRRAMMLPDPRAYHGWLLTTTFALRRWTIRYLLPPRPGWLRISYFSPAADPQTGRFHATYYHVAHPWYIAPSFWARWGPSALLAHVTGGYVPGAAEFHPEGYKIADVGPKYQQGKGAAEMEANREKQRQNYAGTGPAGRCPMTL</sequence>
<evidence type="ECO:0000256" key="1">
    <source>
        <dbReference type="SAM" id="Phobius"/>
    </source>
</evidence>
<evidence type="ECO:0000313" key="2">
    <source>
        <dbReference type="EMBL" id="KAK3371144.1"/>
    </source>
</evidence>
<reference evidence="2" key="1">
    <citation type="journal article" date="2023" name="Mol. Phylogenet. Evol.">
        <title>Genome-scale phylogeny and comparative genomics of the fungal order Sordariales.</title>
        <authorList>
            <person name="Hensen N."/>
            <person name="Bonometti L."/>
            <person name="Westerberg I."/>
            <person name="Brannstrom I.O."/>
            <person name="Guillou S."/>
            <person name="Cros-Aarteil S."/>
            <person name="Calhoun S."/>
            <person name="Haridas S."/>
            <person name="Kuo A."/>
            <person name="Mondo S."/>
            <person name="Pangilinan J."/>
            <person name="Riley R."/>
            <person name="LaButti K."/>
            <person name="Andreopoulos B."/>
            <person name="Lipzen A."/>
            <person name="Chen C."/>
            <person name="Yan M."/>
            <person name="Daum C."/>
            <person name="Ng V."/>
            <person name="Clum A."/>
            <person name="Steindorff A."/>
            <person name="Ohm R.A."/>
            <person name="Martin F."/>
            <person name="Silar P."/>
            <person name="Natvig D.O."/>
            <person name="Lalanne C."/>
            <person name="Gautier V."/>
            <person name="Ament-Velasquez S.L."/>
            <person name="Kruys A."/>
            <person name="Hutchinson M.I."/>
            <person name="Powell A.J."/>
            <person name="Barry K."/>
            <person name="Miller A.N."/>
            <person name="Grigoriev I.V."/>
            <person name="Debuchy R."/>
            <person name="Gladieux P."/>
            <person name="Hiltunen Thoren M."/>
            <person name="Johannesson H."/>
        </authorList>
    </citation>
    <scope>NUCLEOTIDE SEQUENCE</scope>
    <source>
        <strain evidence="2">CBS 958.72</strain>
    </source>
</reference>
<dbReference type="Proteomes" id="UP001287356">
    <property type="component" value="Unassembled WGS sequence"/>
</dbReference>
<evidence type="ECO:0008006" key="4">
    <source>
        <dbReference type="Google" id="ProtNLM"/>
    </source>
</evidence>
<evidence type="ECO:0000313" key="3">
    <source>
        <dbReference type="Proteomes" id="UP001287356"/>
    </source>
</evidence>
<dbReference type="AlphaFoldDB" id="A0AAE0N6E7"/>
<feature type="transmembrane region" description="Helical" evidence="1">
    <location>
        <begin position="17"/>
        <end position="35"/>
    </location>
</feature>
<name>A0AAE0N6E7_9PEZI</name>
<gene>
    <name evidence="2" type="ORF">B0T24DRAFT_555190</name>
</gene>
<dbReference type="GO" id="GO:0016491">
    <property type="term" value="F:oxidoreductase activity"/>
    <property type="evidence" value="ECO:0007669"/>
    <property type="project" value="InterPro"/>
</dbReference>
<protein>
    <recommendedName>
        <fullName evidence="4">ER-bound oxygenase mpaB/mpaB'/Rubber oxygenase catalytic domain-containing protein</fullName>
    </recommendedName>
</protein>
<keyword evidence="1" id="KW-0812">Transmembrane</keyword>
<keyword evidence="3" id="KW-1185">Reference proteome</keyword>
<dbReference type="EMBL" id="JAULSN010000005">
    <property type="protein sequence ID" value="KAK3371144.1"/>
    <property type="molecule type" value="Genomic_DNA"/>
</dbReference>
<keyword evidence="1" id="KW-1133">Transmembrane helix</keyword>
<dbReference type="InterPro" id="IPR046366">
    <property type="entry name" value="MPAB"/>
</dbReference>